<dbReference type="Proteomes" id="UP000001880">
    <property type="component" value="Chromosome"/>
</dbReference>
<feature type="compositionally biased region" description="Basic residues" evidence="2">
    <location>
        <begin position="149"/>
        <end position="158"/>
    </location>
</feature>
<protein>
    <submittedName>
        <fullName evidence="4">RNA-binding S4 domain protein</fullName>
    </submittedName>
</protein>
<dbReference type="Pfam" id="PF01479">
    <property type="entry name" value="S4"/>
    <property type="match status" value="1"/>
</dbReference>
<dbReference type="InterPro" id="IPR036986">
    <property type="entry name" value="S4_RNA-bd_sf"/>
</dbReference>
<evidence type="ECO:0000313" key="5">
    <source>
        <dbReference type="Proteomes" id="UP000001880"/>
    </source>
</evidence>
<dbReference type="HOGENOM" id="CLU_101003_0_1_7"/>
<dbReference type="GO" id="GO:0003723">
    <property type="term" value="F:RNA binding"/>
    <property type="evidence" value="ECO:0007669"/>
    <property type="project" value="UniProtKB-KW"/>
</dbReference>
<accession>D0LZ35</accession>
<dbReference type="Gene3D" id="3.10.290.10">
    <property type="entry name" value="RNA-binding S4 domain"/>
    <property type="match status" value="1"/>
</dbReference>
<dbReference type="KEGG" id="hoh:Hoch_1959"/>
<evidence type="ECO:0000313" key="4">
    <source>
        <dbReference type="EMBL" id="ACY14505.1"/>
    </source>
</evidence>
<dbReference type="SUPFAM" id="SSF55174">
    <property type="entry name" value="Alpha-L RNA-binding motif"/>
    <property type="match status" value="1"/>
</dbReference>
<feature type="region of interest" description="Disordered" evidence="2">
    <location>
        <begin position="1"/>
        <end position="37"/>
    </location>
</feature>
<dbReference type="EMBL" id="CP001804">
    <property type="protein sequence ID" value="ACY14505.1"/>
    <property type="molecule type" value="Genomic_DNA"/>
</dbReference>
<dbReference type="InterPro" id="IPR002942">
    <property type="entry name" value="S4_RNA-bd"/>
</dbReference>
<dbReference type="AlphaFoldDB" id="D0LZ35"/>
<dbReference type="SMART" id="SM00363">
    <property type="entry name" value="S4"/>
    <property type="match status" value="1"/>
</dbReference>
<dbReference type="RefSeq" id="WP_012827113.1">
    <property type="nucleotide sequence ID" value="NC_013440.1"/>
</dbReference>
<keyword evidence="1" id="KW-0694">RNA-binding</keyword>
<dbReference type="CDD" id="cd00165">
    <property type="entry name" value="S4"/>
    <property type="match status" value="1"/>
</dbReference>
<keyword evidence="5" id="KW-1185">Reference proteome</keyword>
<dbReference type="OrthoDB" id="9797176at2"/>
<feature type="compositionally biased region" description="Basic and acidic residues" evidence="2">
    <location>
        <begin position="15"/>
        <end position="30"/>
    </location>
</feature>
<evidence type="ECO:0000256" key="2">
    <source>
        <dbReference type="SAM" id="MobiDB-lite"/>
    </source>
</evidence>
<dbReference type="eggNOG" id="COG1188">
    <property type="taxonomic scope" value="Bacteria"/>
</dbReference>
<sequence length="167" mass="18385">MSPERSGGEGGAAGKRAEQSDGAAAHRDTKGAAASAVGERVRLDKWLWAARFFKTRSLAAQEVTGGKVQLNGDHVKPAKPVKVGDVLRIRKGMFEHEITVIKLGARRGPPAQAQGLYEESEASKQAREELAERLRLEREHSLPPIPKFAKGRPTKRDRRQIDRFKGD</sequence>
<dbReference type="STRING" id="502025.Hoch_1959"/>
<feature type="domain" description="RNA-binding S4" evidence="3">
    <location>
        <begin position="41"/>
        <end position="98"/>
    </location>
</feature>
<name>D0LZ35_HALO1</name>
<reference evidence="4 5" key="1">
    <citation type="journal article" date="2010" name="Stand. Genomic Sci.">
        <title>Complete genome sequence of Haliangium ochraceum type strain (SMP-2).</title>
        <authorList>
            <consortium name="US DOE Joint Genome Institute (JGI-PGF)"/>
            <person name="Ivanova N."/>
            <person name="Daum C."/>
            <person name="Lang E."/>
            <person name="Abt B."/>
            <person name="Kopitz M."/>
            <person name="Saunders E."/>
            <person name="Lapidus A."/>
            <person name="Lucas S."/>
            <person name="Glavina Del Rio T."/>
            <person name="Nolan M."/>
            <person name="Tice H."/>
            <person name="Copeland A."/>
            <person name="Cheng J.F."/>
            <person name="Chen F."/>
            <person name="Bruce D."/>
            <person name="Goodwin L."/>
            <person name="Pitluck S."/>
            <person name="Mavromatis K."/>
            <person name="Pati A."/>
            <person name="Mikhailova N."/>
            <person name="Chen A."/>
            <person name="Palaniappan K."/>
            <person name="Land M."/>
            <person name="Hauser L."/>
            <person name="Chang Y.J."/>
            <person name="Jeffries C.D."/>
            <person name="Detter J.C."/>
            <person name="Brettin T."/>
            <person name="Rohde M."/>
            <person name="Goker M."/>
            <person name="Bristow J."/>
            <person name="Markowitz V."/>
            <person name="Eisen J.A."/>
            <person name="Hugenholtz P."/>
            <person name="Kyrpides N.C."/>
            <person name="Klenk H.P."/>
        </authorList>
    </citation>
    <scope>NUCLEOTIDE SEQUENCE [LARGE SCALE GENOMIC DNA]</scope>
    <source>
        <strain evidence="5">DSM 14365 / CIP 107738 / JCM 11303 / AJ 13395 / SMP-2</strain>
    </source>
</reference>
<evidence type="ECO:0000256" key="1">
    <source>
        <dbReference type="PROSITE-ProRule" id="PRU00182"/>
    </source>
</evidence>
<feature type="region of interest" description="Disordered" evidence="2">
    <location>
        <begin position="134"/>
        <end position="167"/>
    </location>
</feature>
<gene>
    <name evidence="4" type="ordered locus">Hoch_1959</name>
</gene>
<proteinExistence type="predicted"/>
<organism evidence="4 5">
    <name type="scientific">Haliangium ochraceum (strain DSM 14365 / JCM 11303 / SMP-2)</name>
    <dbReference type="NCBI Taxonomy" id="502025"/>
    <lineage>
        <taxon>Bacteria</taxon>
        <taxon>Pseudomonadati</taxon>
        <taxon>Myxococcota</taxon>
        <taxon>Polyangia</taxon>
        <taxon>Haliangiales</taxon>
        <taxon>Kofleriaceae</taxon>
        <taxon>Haliangium</taxon>
    </lineage>
</organism>
<evidence type="ECO:0000259" key="3">
    <source>
        <dbReference type="SMART" id="SM00363"/>
    </source>
</evidence>
<dbReference type="PROSITE" id="PS50889">
    <property type="entry name" value="S4"/>
    <property type="match status" value="1"/>
</dbReference>